<dbReference type="InterPro" id="IPR001471">
    <property type="entry name" value="AP2/ERF_dom"/>
</dbReference>
<evidence type="ECO:0000256" key="4">
    <source>
        <dbReference type="ARBA" id="ARBA00023159"/>
    </source>
</evidence>
<keyword evidence="4" id="KW-0010">Activator</keyword>
<evidence type="ECO:0000256" key="1">
    <source>
        <dbReference type="ARBA" id="ARBA00004123"/>
    </source>
</evidence>
<dbReference type="GO" id="GO:0003677">
    <property type="term" value="F:DNA binding"/>
    <property type="evidence" value="ECO:0007669"/>
    <property type="project" value="UniProtKB-KW"/>
</dbReference>
<evidence type="ECO:0000256" key="8">
    <source>
        <dbReference type="SAM" id="MobiDB-lite"/>
    </source>
</evidence>
<feature type="region of interest" description="Disordered" evidence="8">
    <location>
        <begin position="396"/>
        <end position="420"/>
    </location>
</feature>
<evidence type="ECO:0000313" key="10">
    <source>
        <dbReference type="EMBL" id="KAF7146853.1"/>
    </source>
</evidence>
<dbReference type="SMART" id="SM00380">
    <property type="entry name" value="AP2"/>
    <property type="match status" value="1"/>
</dbReference>
<dbReference type="CDD" id="cd00018">
    <property type="entry name" value="AP2"/>
    <property type="match status" value="1"/>
</dbReference>
<evidence type="ECO:0000313" key="11">
    <source>
        <dbReference type="Proteomes" id="UP000626092"/>
    </source>
</evidence>
<sequence length="484" mass="53543">MCTRNLGIGENPVKGVVLRVKQGKLNCCPKGHSSTTNAENMTRSFRHRRAPTTVRGGGDILSKKITTRKKSILNGKPDKVMDTKGTWEMPNPFPMEVGEEAVDVGLLPQATFWVMSNGVVARSDVARGDGVRVALVCSGARCRSFFGYWWFAGCGGGVPFVWAAAASGDSVAVEGGGGGGKSFVVAFAEWPKGLEFVDYHNQTIESKGAVLEELTFPAHGIKYLATGMNDQRREACGLQKSDQSKHRLRFNAGFSQNVIFSFINSTISYTLSFLLTTQFCPLVMDLGPALTLQKGCKRRGKGPYIGVRLRGGRWVSEIRIPKTKTRIWLGSHRSPEKAARAYDAALYCLKGEQASFNFPNNRRPNLAHRLVCSLHIDEIQCIAAEFSCLDEPSVEISKPSPQVTHHSLDPPDPQRMNERDSNMVDDEPHVPAFVPEEEPYIPTYVPKEEPYVPAYGTEADLMSHGNLQLDEWLAQDGEWMRSFR</sequence>
<evidence type="ECO:0000259" key="9">
    <source>
        <dbReference type="PROSITE" id="PS51032"/>
    </source>
</evidence>
<accession>A0A834H5T6</accession>
<dbReference type="SUPFAM" id="SSF54171">
    <property type="entry name" value="DNA-binding domain"/>
    <property type="match status" value="1"/>
</dbReference>
<dbReference type="EMBL" id="WJXA01000003">
    <property type="protein sequence ID" value="KAF7146853.1"/>
    <property type="molecule type" value="Genomic_DNA"/>
</dbReference>
<protein>
    <recommendedName>
        <fullName evidence="9">AP2/ERF domain-containing protein</fullName>
    </recommendedName>
</protein>
<dbReference type="Pfam" id="PF00847">
    <property type="entry name" value="AP2"/>
    <property type="match status" value="1"/>
</dbReference>
<comment type="subcellular location">
    <subcellularLocation>
        <location evidence="1">Nucleus</location>
    </subcellularLocation>
</comment>
<dbReference type="GO" id="GO:0003700">
    <property type="term" value="F:DNA-binding transcription factor activity"/>
    <property type="evidence" value="ECO:0007669"/>
    <property type="project" value="InterPro"/>
</dbReference>
<evidence type="ECO:0000256" key="7">
    <source>
        <dbReference type="ARBA" id="ARBA00024343"/>
    </source>
</evidence>
<keyword evidence="3" id="KW-0238">DNA-binding</keyword>
<organism evidence="10 11">
    <name type="scientific">Rhododendron simsii</name>
    <name type="common">Sims's rhododendron</name>
    <dbReference type="NCBI Taxonomy" id="118357"/>
    <lineage>
        <taxon>Eukaryota</taxon>
        <taxon>Viridiplantae</taxon>
        <taxon>Streptophyta</taxon>
        <taxon>Embryophyta</taxon>
        <taxon>Tracheophyta</taxon>
        <taxon>Spermatophyta</taxon>
        <taxon>Magnoliopsida</taxon>
        <taxon>eudicotyledons</taxon>
        <taxon>Gunneridae</taxon>
        <taxon>Pentapetalae</taxon>
        <taxon>asterids</taxon>
        <taxon>Ericales</taxon>
        <taxon>Ericaceae</taxon>
        <taxon>Ericoideae</taxon>
        <taxon>Rhodoreae</taxon>
        <taxon>Rhododendron</taxon>
    </lineage>
</organism>
<dbReference type="PANTHER" id="PTHR31985">
    <property type="entry name" value="ETHYLENE-RESPONSIVE TRANSCRIPTION FACTOR ERF042-RELATED"/>
    <property type="match status" value="1"/>
</dbReference>
<reference evidence="10" key="1">
    <citation type="submission" date="2019-11" db="EMBL/GenBank/DDBJ databases">
        <authorList>
            <person name="Liu Y."/>
            <person name="Hou J."/>
            <person name="Li T.-Q."/>
            <person name="Guan C.-H."/>
            <person name="Wu X."/>
            <person name="Wu H.-Z."/>
            <person name="Ling F."/>
            <person name="Zhang R."/>
            <person name="Shi X.-G."/>
            <person name="Ren J.-P."/>
            <person name="Chen E.-F."/>
            <person name="Sun J.-M."/>
        </authorList>
    </citation>
    <scope>NUCLEOTIDE SEQUENCE</scope>
    <source>
        <strain evidence="10">Adult_tree_wgs_1</strain>
        <tissue evidence="10">Leaves</tissue>
    </source>
</reference>
<dbReference type="AlphaFoldDB" id="A0A834H5T6"/>
<dbReference type="OrthoDB" id="1918918at2759"/>
<dbReference type="Proteomes" id="UP000626092">
    <property type="component" value="Unassembled WGS sequence"/>
</dbReference>
<dbReference type="Gene3D" id="3.30.730.10">
    <property type="entry name" value="AP2/ERF domain"/>
    <property type="match status" value="1"/>
</dbReference>
<keyword evidence="2" id="KW-0805">Transcription regulation</keyword>
<keyword evidence="6" id="KW-0539">Nucleus</keyword>
<evidence type="ECO:0000256" key="6">
    <source>
        <dbReference type="ARBA" id="ARBA00023242"/>
    </source>
</evidence>
<feature type="domain" description="AP2/ERF" evidence="9">
    <location>
        <begin position="292"/>
        <end position="359"/>
    </location>
</feature>
<comment type="caution">
    <text evidence="10">The sequence shown here is derived from an EMBL/GenBank/DDBJ whole genome shotgun (WGS) entry which is preliminary data.</text>
</comment>
<evidence type="ECO:0000256" key="5">
    <source>
        <dbReference type="ARBA" id="ARBA00023163"/>
    </source>
</evidence>
<evidence type="ECO:0000256" key="2">
    <source>
        <dbReference type="ARBA" id="ARBA00023015"/>
    </source>
</evidence>
<evidence type="ECO:0000256" key="3">
    <source>
        <dbReference type="ARBA" id="ARBA00023125"/>
    </source>
</evidence>
<dbReference type="InterPro" id="IPR036955">
    <property type="entry name" value="AP2/ERF_dom_sf"/>
</dbReference>
<comment type="similarity">
    <text evidence="7">Belongs to the AP2/ERF transcription factor family. ERF subfamily.</text>
</comment>
<dbReference type="InterPro" id="IPR016177">
    <property type="entry name" value="DNA-bd_dom_sf"/>
</dbReference>
<keyword evidence="11" id="KW-1185">Reference proteome</keyword>
<gene>
    <name evidence="10" type="ORF">RHSIM_Rhsim03G0269900</name>
</gene>
<dbReference type="GO" id="GO:0005634">
    <property type="term" value="C:nucleus"/>
    <property type="evidence" value="ECO:0007669"/>
    <property type="project" value="UniProtKB-SubCell"/>
</dbReference>
<name>A0A834H5T6_RHOSS</name>
<dbReference type="PANTHER" id="PTHR31985:SF273">
    <property type="entry name" value="ETHYLENE-RESPONSIVE TRANSCRIPTION FACTOR ERF017"/>
    <property type="match status" value="1"/>
</dbReference>
<dbReference type="PROSITE" id="PS51032">
    <property type="entry name" value="AP2_ERF"/>
    <property type="match status" value="1"/>
</dbReference>
<proteinExistence type="inferred from homology"/>
<dbReference type="InterPro" id="IPR051032">
    <property type="entry name" value="AP2/ERF_TF_ERF_subfamily"/>
</dbReference>
<keyword evidence="5" id="KW-0804">Transcription</keyword>